<sequence>MSCPGGFGELNIPSSRAFWDDCEEDEFENIKPAEKLKLQFDAEGDAQELPVESELFVLIEGPQISEFCNNALLTGLKHICGIPSKKSALHWNAAKGQLVASLEEDLSNSGEITELLLPYAQLAKKVLTITIKPKVEYKSEEIDRFSDDVSIVCRIGGNKSDRDVVKLEEPNFIAGVTAGIASWRHQLDLPISSYVIYTDKLPLDAVAAQAVLQLLQKLGVTCSERYVPSSKDSSYLYT</sequence>
<gene>
    <name evidence="4" type="ORF">Dbus_chr3Rg1518</name>
</gene>
<dbReference type="Proteomes" id="UP000494163">
    <property type="component" value="Chromosome 3R"/>
</dbReference>
<proteinExistence type="inferred from homology"/>
<evidence type="ECO:0000256" key="3">
    <source>
        <dbReference type="ARBA" id="ARBA00023186"/>
    </source>
</evidence>
<comment type="similarity">
    <text evidence="1">Belongs to the PSMG1 family.</text>
</comment>
<dbReference type="PANTHER" id="PTHR15069">
    <property type="entry name" value="PROTEASOME ASSEMBLY CHAPERONE 1"/>
    <property type="match status" value="1"/>
</dbReference>
<dbReference type="InterPro" id="IPR016565">
    <property type="entry name" value="Proteasome_assmbl_chp_1"/>
</dbReference>
<evidence type="ECO:0000313" key="5">
    <source>
        <dbReference type="Proteomes" id="UP000494163"/>
    </source>
</evidence>
<evidence type="ECO:0000313" key="4">
    <source>
        <dbReference type="EMBL" id="ALC46768.1"/>
    </source>
</evidence>
<evidence type="ECO:0000256" key="1">
    <source>
        <dbReference type="ARBA" id="ARBA00005261"/>
    </source>
</evidence>
<dbReference type="STRING" id="30019.A0A0M5J020"/>
<evidence type="ECO:0000256" key="2">
    <source>
        <dbReference type="ARBA" id="ARBA00019180"/>
    </source>
</evidence>
<protein>
    <recommendedName>
        <fullName evidence="2">Proteasome assembly chaperone 1</fullName>
    </recommendedName>
</protein>
<dbReference type="PANTHER" id="PTHR15069:SF1">
    <property type="entry name" value="PROTEASOME ASSEMBLY CHAPERONE 1"/>
    <property type="match status" value="1"/>
</dbReference>
<dbReference type="GO" id="GO:0070628">
    <property type="term" value="F:proteasome binding"/>
    <property type="evidence" value="ECO:0007669"/>
    <property type="project" value="TreeGrafter"/>
</dbReference>
<reference evidence="4 5" key="1">
    <citation type="submission" date="2015-08" db="EMBL/GenBank/DDBJ databases">
        <title>Ancestral chromatin configuration constrains chromatin evolution on differentiating sex chromosomes in Drosophila.</title>
        <authorList>
            <person name="Zhou Q."/>
            <person name="Bachtrog D."/>
        </authorList>
    </citation>
    <scope>NUCLEOTIDE SEQUENCE [LARGE SCALE GENOMIC DNA]</scope>
    <source>
        <tissue evidence="4">Whole larvae</tissue>
    </source>
</reference>
<keyword evidence="3" id="KW-0143">Chaperone</keyword>
<accession>A0A0M5J020</accession>
<dbReference type="AlphaFoldDB" id="A0A0M5J020"/>
<organism evidence="4 5">
    <name type="scientific">Drosophila busckii</name>
    <name type="common">Fruit fly</name>
    <dbReference type="NCBI Taxonomy" id="30019"/>
    <lineage>
        <taxon>Eukaryota</taxon>
        <taxon>Metazoa</taxon>
        <taxon>Ecdysozoa</taxon>
        <taxon>Arthropoda</taxon>
        <taxon>Hexapoda</taxon>
        <taxon>Insecta</taxon>
        <taxon>Pterygota</taxon>
        <taxon>Neoptera</taxon>
        <taxon>Endopterygota</taxon>
        <taxon>Diptera</taxon>
        <taxon>Brachycera</taxon>
        <taxon>Muscomorpha</taxon>
        <taxon>Ephydroidea</taxon>
        <taxon>Drosophilidae</taxon>
        <taxon>Drosophila</taxon>
    </lineage>
</organism>
<dbReference type="GO" id="GO:0080129">
    <property type="term" value="P:proteasome core complex assembly"/>
    <property type="evidence" value="ECO:0007669"/>
    <property type="project" value="TreeGrafter"/>
</dbReference>
<keyword evidence="5" id="KW-1185">Reference proteome</keyword>
<name>A0A0M5J020_DROBS</name>
<dbReference type="EMBL" id="CP012526">
    <property type="protein sequence ID" value="ALC46768.1"/>
    <property type="molecule type" value="Genomic_DNA"/>
</dbReference>
<dbReference type="OMA" id="ENSYLYM"/>
<dbReference type="OrthoDB" id="17536at2759"/>
<dbReference type="GO" id="GO:0005783">
    <property type="term" value="C:endoplasmic reticulum"/>
    <property type="evidence" value="ECO:0007669"/>
    <property type="project" value="InterPro"/>
</dbReference>